<feature type="signal peptide" evidence="1">
    <location>
        <begin position="1"/>
        <end position="22"/>
    </location>
</feature>
<dbReference type="Gene3D" id="2.60.40.1120">
    <property type="entry name" value="Carboxypeptidase-like, regulatory domain"/>
    <property type="match status" value="1"/>
</dbReference>
<gene>
    <name evidence="2" type="ORF">GCM10022409_13700</name>
</gene>
<dbReference type="InterPro" id="IPR008969">
    <property type="entry name" value="CarboxyPept-like_regulatory"/>
</dbReference>
<protein>
    <recommendedName>
        <fullName evidence="4">Carboxypeptidase-like regulatory domain-containing protein</fullName>
    </recommendedName>
</protein>
<evidence type="ECO:0000313" key="3">
    <source>
        <dbReference type="Proteomes" id="UP001501469"/>
    </source>
</evidence>
<evidence type="ECO:0000313" key="2">
    <source>
        <dbReference type="EMBL" id="GAA4030754.1"/>
    </source>
</evidence>
<dbReference type="Pfam" id="PF13715">
    <property type="entry name" value="CarbopepD_reg_2"/>
    <property type="match status" value="1"/>
</dbReference>
<dbReference type="RefSeq" id="WP_345052025.1">
    <property type="nucleotide sequence ID" value="NZ_BAABDK010000011.1"/>
</dbReference>
<organism evidence="2 3">
    <name type="scientific">Hymenobacter glaciei</name>
    <dbReference type="NCBI Taxonomy" id="877209"/>
    <lineage>
        <taxon>Bacteria</taxon>
        <taxon>Pseudomonadati</taxon>
        <taxon>Bacteroidota</taxon>
        <taxon>Cytophagia</taxon>
        <taxon>Cytophagales</taxon>
        <taxon>Hymenobacteraceae</taxon>
        <taxon>Hymenobacter</taxon>
    </lineage>
</organism>
<name>A0ABP7TSV7_9BACT</name>
<evidence type="ECO:0008006" key="4">
    <source>
        <dbReference type="Google" id="ProtNLM"/>
    </source>
</evidence>
<keyword evidence="3" id="KW-1185">Reference proteome</keyword>
<sequence>MFLPRLFFFLALFASLIFPAFAQDALLTGQVQSQGDKAAIPFVNIGIRGKNTGTAADANGNFFLRIPPSQANDTLTFSAIGFQEQSLPIAQIIGHQQHTFLLVEKPTALHEVVILGRTAKVRRIGTTTHNPFLWGRVDNRETHDIVEFVKFIPLRNIPSELLEAHIFLRYPTVDTVTFRLNLYRAKEGFPGERLVEQTVLVRTAVQNGWLNIDLTKYTLKMQDDFFLGFEFLPGKKIAGPLSTKKFAAPILSYGGQFGGAAISRTSSLGAWKREPGASLSAYVTVKQ</sequence>
<feature type="chain" id="PRO_5046259082" description="Carboxypeptidase-like regulatory domain-containing protein" evidence="1">
    <location>
        <begin position="23"/>
        <end position="287"/>
    </location>
</feature>
<keyword evidence="1" id="KW-0732">Signal</keyword>
<evidence type="ECO:0000256" key="1">
    <source>
        <dbReference type="SAM" id="SignalP"/>
    </source>
</evidence>
<dbReference type="SUPFAM" id="SSF49464">
    <property type="entry name" value="Carboxypeptidase regulatory domain-like"/>
    <property type="match status" value="1"/>
</dbReference>
<dbReference type="EMBL" id="BAABDK010000011">
    <property type="protein sequence ID" value="GAA4030754.1"/>
    <property type="molecule type" value="Genomic_DNA"/>
</dbReference>
<reference evidence="3" key="1">
    <citation type="journal article" date="2019" name="Int. J. Syst. Evol. Microbiol.">
        <title>The Global Catalogue of Microorganisms (GCM) 10K type strain sequencing project: providing services to taxonomists for standard genome sequencing and annotation.</title>
        <authorList>
            <consortium name="The Broad Institute Genomics Platform"/>
            <consortium name="The Broad Institute Genome Sequencing Center for Infectious Disease"/>
            <person name="Wu L."/>
            <person name="Ma J."/>
        </authorList>
    </citation>
    <scope>NUCLEOTIDE SEQUENCE [LARGE SCALE GENOMIC DNA]</scope>
    <source>
        <strain evidence="3">JCM 17225</strain>
    </source>
</reference>
<accession>A0ABP7TSV7</accession>
<proteinExistence type="predicted"/>
<comment type="caution">
    <text evidence="2">The sequence shown here is derived from an EMBL/GenBank/DDBJ whole genome shotgun (WGS) entry which is preliminary data.</text>
</comment>
<dbReference type="Proteomes" id="UP001501469">
    <property type="component" value="Unassembled WGS sequence"/>
</dbReference>